<keyword evidence="11" id="KW-0697">Rotamase</keyword>
<dbReference type="Pfam" id="PF13616">
    <property type="entry name" value="Rotamase_3"/>
    <property type="match status" value="1"/>
</dbReference>
<keyword evidence="15" id="KW-1185">Reference proteome</keyword>
<evidence type="ECO:0000256" key="2">
    <source>
        <dbReference type="ARBA" id="ARBA00022475"/>
    </source>
</evidence>
<keyword evidence="7" id="KW-0143">Chaperone</keyword>
<evidence type="ECO:0000256" key="1">
    <source>
        <dbReference type="ARBA" id="ARBA00004382"/>
    </source>
</evidence>
<evidence type="ECO:0000313" key="14">
    <source>
        <dbReference type="EMBL" id="NKF23768.1"/>
    </source>
</evidence>
<feature type="domain" description="PpiC" evidence="13">
    <location>
        <begin position="266"/>
        <end position="363"/>
    </location>
</feature>
<dbReference type="InterPro" id="IPR000297">
    <property type="entry name" value="PPIase_PpiC"/>
</dbReference>
<comment type="similarity">
    <text evidence="8">Belongs to the PpiD chaperone family.</text>
</comment>
<dbReference type="PANTHER" id="PTHR47529">
    <property type="entry name" value="PEPTIDYL-PROLYL CIS-TRANS ISOMERASE D"/>
    <property type="match status" value="1"/>
</dbReference>
<sequence length="637" mass="70270">MLQSIRDRTSGIVAGFIIALLVVPFAFWGIQSFSGGGGDPVVVKVGSEKIKESQFRRAYEQRYQQYLQLMGDNFNAADFKQAEFQKTVLDDMTRESQLRQHADKLGYHADDASLFKSISAIPAFQSDGKFNTQAYRTMLGAQGLTPERFEAQMRRSLEIDQMREAITDTAFMVPVERDQLMQAVGQLRLVRYAELNVGSYAGKIQISDDAAKQQYEDSKSQYMAPERIKLSYVELSQDNLPTAKAPSDDELKALYSAEKAGRFTTPEQRKVSHILIKFGADKAAAKKKAEAIKAQLDGGADFVALAKQDSEDAGSKAKGGDLGWLKRGDMPESFEKTEWSLKKGETSDPVETEFGWHLIHIDDIKPATVKPFDDPDVKRELTQLYQNKEKQQHFQDLSDKLDQLAFENPTSLEPVAKQLGLKVETTDWFTREGGEGIAANDAVKQTAFSQEVLKDDENSKPITLNDSTLVVVRKNQYDAPRQRTFDEVKDQVIKSMQEAQGKTQAEADAKAMIADLKAGKSLDEVAKAKSAEVKDAGALSSNDTNADPALVKAAFKIPHPADGKDSYGEATLKDGNLAVMVLSKIVPAPAQAMPSAAQFNQLAAGKEYEAFRDNLADEIKVKIVNSPADAIPDPESE</sequence>
<evidence type="ECO:0000256" key="6">
    <source>
        <dbReference type="ARBA" id="ARBA00023136"/>
    </source>
</evidence>
<feature type="transmembrane region" description="Helical" evidence="12">
    <location>
        <begin position="12"/>
        <end position="30"/>
    </location>
</feature>
<dbReference type="PANTHER" id="PTHR47529:SF1">
    <property type="entry name" value="PERIPLASMIC CHAPERONE PPID"/>
    <property type="match status" value="1"/>
</dbReference>
<name>A0A970B7D1_9GAMM</name>
<dbReference type="AlphaFoldDB" id="A0A970B7D1"/>
<keyword evidence="2" id="KW-1003">Cell membrane</keyword>
<keyword evidence="4 12" id="KW-0812">Transmembrane</keyword>
<gene>
    <name evidence="14" type="ORF">G7Y82_15740</name>
</gene>
<evidence type="ECO:0000256" key="9">
    <source>
        <dbReference type="ARBA" id="ARBA00040743"/>
    </source>
</evidence>
<evidence type="ECO:0000256" key="7">
    <source>
        <dbReference type="ARBA" id="ARBA00023186"/>
    </source>
</evidence>
<evidence type="ECO:0000256" key="12">
    <source>
        <dbReference type="SAM" id="Phobius"/>
    </source>
</evidence>
<comment type="caution">
    <text evidence="14">The sequence shown here is derived from an EMBL/GenBank/DDBJ whole genome shotgun (WGS) entry which is preliminary data.</text>
</comment>
<dbReference type="Gene3D" id="3.10.50.40">
    <property type="match status" value="1"/>
</dbReference>
<accession>A0A970B7D1</accession>
<evidence type="ECO:0000256" key="10">
    <source>
        <dbReference type="ARBA" id="ARBA00042775"/>
    </source>
</evidence>
<keyword evidence="3" id="KW-0997">Cell inner membrane</keyword>
<dbReference type="InterPro" id="IPR046357">
    <property type="entry name" value="PPIase_dom_sf"/>
</dbReference>
<dbReference type="EMBL" id="JAAVXB010000009">
    <property type="protein sequence ID" value="NKF23768.1"/>
    <property type="molecule type" value="Genomic_DNA"/>
</dbReference>
<keyword evidence="6 12" id="KW-0472">Membrane</keyword>
<keyword evidence="11" id="KW-0413">Isomerase</keyword>
<proteinExistence type="inferred from homology"/>
<dbReference type="SUPFAM" id="SSF109998">
    <property type="entry name" value="Triger factor/SurA peptide-binding domain-like"/>
    <property type="match status" value="1"/>
</dbReference>
<reference evidence="14" key="1">
    <citation type="submission" date="2020-03" db="EMBL/GenBank/DDBJ databases">
        <title>Solimonas marina sp. nov., isolated from deep seawater of the Pacific Ocean.</title>
        <authorList>
            <person name="Liu X."/>
            <person name="Lai Q."/>
            <person name="Sun F."/>
            <person name="Gai Y."/>
            <person name="Li G."/>
            <person name="Shao Z."/>
        </authorList>
    </citation>
    <scope>NUCLEOTIDE SEQUENCE</scope>
    <source>
        <strain evidence="14">C16B3</strain>
    </source>
</reference>
<keyword evidence="5 12" id="KW-1133">Transmembrane helix</keyword>
<dbReference type="Proteomes" id="UP000653472">
    <property type="component" value="Unassembled WGS sequence"/>
</dbReference>
<dbReference type="GO" id="GO:0003755">
    <property type="term" value="F:peptidyl-prolyl cis-trans isomerase activity"/>
    <property type="evidence" value="ECO:0007669"/>
    <property type="project" value="UniProtKB-KW"/>
</dbReference>
<comment type="subcellular location">
    <subcellularLocation>
        <location evidence="1">Cell inner membrane</location>
        <topology evidence="1">Single-pass type II membrane protein</topology>
        <orientation evidence="1">Periplasmic side</orientation>
    </subcellularLocation>
</comment>
<dbReference type="RefSeq" id="WP_168149083.1">
    <property type="nucleotide sequence ID" value="NZ_JAAVXB010000009.1"/>
</dbReference>
<evidence type="ECO:0000313" key="15">
    <source>
        <dbReference type="Proteomes" id="UP000653472"/>
    </source>
</evidence>
<dbReference type="Gene3D" id="1.10.4030.10">
    <property type="entry name" value="Porin chaperone SurA, peptide-binding domain"/>
    <property type="match status" value="1"/>
</dbReference>
<dbReference type="PROSITE" id="PS50198">
    <property type="entry name" value="PPIC_PPIASE_2"/>
    <property type="match status" value="1"/>
</dbReference>
<evidence type="ECO:0000256" key="5">
    <source>
        <dbReference type="ARBA" id="ARBA00022989"/>
    </source>
</evidence>
<dbReference type="Pfam" id="PF13624">
    <property type="entry name" value="SurA_N_3"/>
    <property type="match status" value="1"/>
</dbReference>
<organism evidence="14 15">
    <name type="scientific">Solimonas marina</name>
    <dbReference type="NCBI Taxonomy" id="2714601"/>
    <lineage>
        <taxon>Bacteria</taxon>
        <taxon>Pseudomonadati</taxon>
        <taxon>Pseudomonadota</taxon>
        <taxon>Gammaproteobacteria</taxon>
        <taxon>Nevskiales</taxon>
        <taxon>Nevskiaceae</taxon>
        <taxon>Solimonas</taxon>
    </lineage>
</organism>
<dbReference type="SUPFAM" id="SSF54534">
    <property type="entry name" value="FKBP-like"/>
    <property type="match status" value="1"/>
</dbReference>
<dbReference type="InterPro" id="IPR052029">
    <property type="entry name" value="PpiD_chaperone"/>
</dbReference>
<evidence type="ECO:0000259" key="13">
    <source>
        <dbReference type="PROSITE" id="PS50198"/>
    </source>
</evidence>
<dbReference type="GO" id="GO:0005886">
    <property type="term" value="C:plasma membrane"/>
    <property type="evidence" value="ECO:0007669"/>
    <property type="project" value="UniProtKB-SubCell"/>
</dbReference>
<evidence type="ECO:0000256" key="8">
    <source>
        <dbReference type="ARBA" id="ARBA00038408"/>
    </source>
</evidence>
<evidence type="ECO:0000256" key="4">
    <source>
        <dbReference type="ARBA" id="ARBA00022692"/>
    </source>
</evidence>
<evidence type="ECO:0000256" key="3">
    <source>
        <dbReference type="ARBA" id="ARBA00022519"/>
    </source>
</evidence>
<evidence type="ECO:0000256" key="11">
    <source>
        <dbReference type="PROSITE-ProRule" id="PRU00278"/>
    </source>
</evidence>
<protein>
    <recommendedName>
        <fullName evidence="9">Periplasmic chaperone PpiD</fullName>
    </recommendedName>
    <alternativeName>
        <fullName evidence="10">Periplasmic folding chaperone</fullName>
    </alternativeName>
</protein>
<dbReference type="InterPro" id="IPR027304">
    <property type="entry name" value="Trigger_fact/SurA_dom_sf"/>
</dbReference>